<evidence type="ECO:0000259" key="11">
    <source>
        <dbReference type="PROSITE" id="PS51674"/>
    </source>
</evidence>
<comment type="cofactor">
    <cofactor evidence="1">
        <name>[4Fe-4S] cluster</name>
        <dbReference type="ChEBI" id="CHEBI:49883"/>
    </cofactor>
</comment>
<dbReference type="GO" id="GO:0051539">
    <property type="term" value="F:4 iron, 4 sulfur cluster binding"/>
    <property type="evidence" value="ECO:0007669"/>
    <property type="project" value="UniProtKB-KW"/>
</dbReference>
<evidence type="ECO:0000256" key="9">
    <source>
        <dbReference type="ARBA" id="ARBA00023157"/>
    </source>
</evidence>
<keyword evidence="3" id="KW-0004">4Fe-4S</keyword>
<dbReference type="PANTHER" id="PTHR38839:SF2">
    <property type="entry name" value="TRANSCRIPTIONAL REGULATOR WHIB7-RELATED"/>
    <property type="match status" value="1"/>
</dbReference>
<reference evidence="12" key="1">
    <citation type="submission" date="2020-05" db="EMBL/GenBank/DDBJ databases">
        <authorList>
            <person name="Chiriac C."/>
            <person name="Salcher M."/>
            <person name="Ghai R."/>
            <person name="Kavagutti S V."/>
        </authorList>
    </citation>
    <scope>NUCLEOTIDE SEQUENCE</scope>
</reference>
<keyword evidence="5" id="KW-0408">Iron</keyword>
<keyword evidence="8" id="KW-0238">DNA-binding</keyword>
<dbReference type="EMBL" id="CAEZYY010000045">
    <property type="protein sequence ID" value="CAB4767821.1"/>
    <property type="molecule type" value="Genomic_DNA"/>
</dbReference>
<keyword evidence="4" id="KW-0479">Metal-binding</keyword>
<keyword evidence="10" id="KW-0804">Transcription</keyword>
<dbReference type="PROSITE" id="PS51674">
    <property type="entry name" value="4FE4S_WBL"/>
    <property type="match status" value="1"/>
</dbReference>
<evidence type="ECO:0000256" key="1">
    <source>
        <dbReference type="ARBA" id="ARBA00001966"/>
    </source>
</evidence>
<dbReference type="Pfam" id="PF02467">
    <property type="entry name" value="Whib"/>
    <property type="match status" value="1"/>
</dbReference>
<keyword evidence="7" id="KW-0805">Transcription regulation</keyword>
<evidence type="ECO:0000256" key="2">
    <source>
        <dbReference type="ARBA" id="ARBA00006597"/>
    </source>
</evidence>
<evidence type="ECO:0000256" key="3">
    <source>
        <dbReference type="ARBA" id="ARBA00022485"/>
    </source>
</evidence>
<evidence type="ECO:0000256" key="6">
    <source>
        <dbReference type="ARBA" id="ARBA00023014"/>
    </source>
</evidence>
<evidence type="ECO:0000313" key="12">
    <source>
        <dbReference type="EMBL" id="CAB4724571.1"/>
    </source>
</evidence>
<proteinExistence type="inferred from homology"/>
<evidence type="ECO:0000256" key="4">
    <source>
        <dbReference type="ARBA" id="ARBA00022723"/>
    </source>
</evidence>
<evidence type="ECO:0000256" key="10">
    <source>
        <dbReference type="ARBA" id="ARBA00023163"/>
    </source>
</evidence>
<protein>
    <submittedName>
        <fullName evidence="12">Unannotated protein</fullName>
    </submittedName>
</protein>
<dbReference type="GO" id="GO:0003677">
    <property type="term" value="F:DNA binding"/>
    <property type="evidence" value="ECO:0007669"/>
    <property type="project" value="UniProtKB-KW"/>
</dbReference>
<gene>
    <name evidence="12" type="ORF">UFOPK2602_01979</name>
    <name evidence="13" type="ORF">UFOPK2806_02234</name>
</gene>
<keyword evidence="9" id="KW-1015">Disulfide bond</keyword>
<dbReference type="InterPro" id="IPR034768">
    <property type="entry name" value="4FE4S_WBL"/>
</dbReference>
<dbReference type="GO" id="GO:0046872">
    <property type="term" value="F:metal ion binding"/>
    <property type="evidence" value="ECO:0007669"/>
    <property type="project" value="UniProtKB-KW"/>
</dbReference>
<keyword evidence="6" id="KW-0411">Iron-sulfur</keyword>
<dbReference type="AlphaFoldDB" id="A0A6J6RQC2"/>
<accession>A0A6J6RQC2</accession>
<name>A0A6J6RQC2_9ZZZZ</name>
<evidence type="ECO:0000256" key="5">
    <source>
        <dbReference type="ARBA" id="ARBA00023004"/>
    </source>
</evidence>
<organism evidence="12">
    <name type="scientific">freshwater metagenome</name>
    <dbReference type="NCBI Taxonomy" id="449393"/>
    <lineage>
        <taxon>unclassified sequences</taxon>
        <taxon>metagenomes</taxon>
        <taxon>ecological metagenomes</taxon>
    </lineage>
</organism>
<sequence>MLAISLLEPELLTGPVPLGTATGASADVSLTMDPWAKARCRDGHGTLAHLFFSEDALTIARAKAICSKCPLAKACLAGAVERAEPWGVWGGQLLVDGVPVAHKRGRGRPPKHPRPVLVVDEVPAPPRRIVLAPERVA</sequence>
<dbReference type="PANTHER" id="PTHR38839">
    <property type="entry name" value="TRANSCRIPTIONAL REGULATOR WHID-RELATED"/>
    <property type="match status" value="1"/>
</dbReference>
<dbReference type="GO" id="GO:0047134">
    <property type="term" value="F:protein-disulfide reductase [NAD(P)H] activity"/>
    <property type="evidence" value="ECO:0007669"/>
    <property type="project" value="TreeGrafter"/>
</dbReference>
<feature type="domain" description="4Fe-4S Wbl-type" evidence="11">
    <location>
        <begin position="39"/>
        <end position="99"/>
    </location>
</feature>
<evidence type="ECO:0000313" key="13">
    <source>
        <dbReference type="EMBL" id="CAB4767821.1"/>
    </source>
</evidence>
<dbReference type="GO" id="GO:0045892">
    <property type="term" value="P:negative regulation of DNA-templated transcription"/>
    <property type="evidence" value="ECO:0007669"/>
    <property type="project" value="TreeGrafter"/>
</dbReference>
<dbReference type="EMBL" id="CAEZXX010000173">
    <property type="protein sequence ID" value="CAB4724571.1"/>
    <property type="molecule type" value="Genomic_DNA"/>
</dbReference>
<dbReference type="InterPro" id="IPR003482">
    <property type="entry name" value="Whib"/>
</dbReference>
<evidence type="ECO:0000256" key="7">
    <source>
        <dbReference type="ARBA" id="ARBA00023015"/>
    </source>
</evidence>
<dbReference type="GO" id="GO:0045454">
    <property type="term" value="P:cell redox homeostasis"/>
    <property type="evidence" value="ECO:0007669"/>
    <property type="project" value="TreeGrafter"/>
</dbReference>
<comment type="similarity">
    <text evidence="2">Belongs to the WhiB family.</text>
</comment>
<evidence type="ECO:0000256" key="8">
    <source>
        <dbReference type="ARBA" id="ARBA00023125"/>
    </source>
</evidence>